<evidence type="ECO:0000256" key="1">
    <source>
        <dbReference type="ARBA" id="ARBA00004496"/>
    </source>
</evidence>
<dbReference type="CDD" id="cd07503">
    <property type="entry name" value="HAD_HisB-N"/>
    <property type="match status" value="1"/>
</dbReference>
<dbReference type="GO" id="GO:0005975">
    <property type="term" value="P:carbohydrate metabolic process"/>
    <property type="evidence" value="ECO:0007669"/>
    <property type="project" value="InterPro"/>
</dbReference>
<dbReference type="SUPFAM" id="SSF56784">
    <property type="entry name" value="HAD-like"/>
    <property type="match status" value="1"/>
</dbReference>
<protein>
    <recommendedName>
        <fullName evidence="6 7">D,D-heptose 1,7-bisphosphate phosphatase</fullName>
        <ecNumber evidence="7">3.1.3.-</ecNumber>
    </recommendedName>
</protein>
<proteinExistence type="inferred from homology"/>
<feature type="binding site" evidence="10">
    <location>
        <position position="13"/>
    </location>
    <ligand>
        <name>Mg(2+)</name>
        <dbReference type="ChEBI" id="CHEBI:18420"/>
    </ligand>
</feature>
<dbReference type="NCBIfam" id="TIGR01549">
    <property type="entry name" value="HAD-SF-IA-v1"/>
    <property type="match status" value="1"/>
</dbReference>
<keyword evidence="10" id="KW-0862">Zinc</keyword>
<dbReference type="AlphaFoldDB" id="A0AB39KPF1"/>
<name>A0AB39KPF1_9CAUL</name>
<keyword evidence="10" id="KW-0460">Magnesium</keyword>
<feature type="active site" description="Proton donor" evidence="8">
    <location>
        <position position="13"/>
    </location>
</feature>
<comment type="subcellular location">
    <subcellularLocation>
        <location evidence="1 7">Cytoplasm</location>
    </subcellularLocation>
</comment>
<dbReference type="InterPro" id="IPR006439">
    <property type="entry name" value="HAD-SF_hydro_IA"/>
</dbReference>
<dbReference type="Gene3D" id="3.40.50.1000">
    <property type="entry name" value="HAD superfamily/HAD-like"/>
    <property type="match status" value="1"/>
</dbReference>
<evidence type="ECO:0000256" key="5">
    <source>
        <dbReference type="ARBA" id="ARBA00023277"/>
    </source>
</evidence>
<dbReference type="NCBIfam" id="TIGR01662">
    <property type="entry name" value="HAD-SF-IIIA"/>
    <property type="match status" value="1"/>
</dbReference>
<feature type="site" description="Stabilizes the phosphoryl group" evidence="9">
    <location>
        <position position="53"/>
    </location>
</feature>
<feature type="site" description="Stabilizes the phosphoryl group" evidence="9">
    <location>
        <position position="112"/>
    </location>
</feature>
<evidence type="ECO:0000256" key="8">
    <source>
        <dbReference type="PIRSR" id="PIRSR004682-1"/>
    </source>
</evidence>
<feature type="site" description="Stabilizes the phosphoryl group" evidence="9">
    <location>
        <position position="111"/>
    </location>
</feature>
<reference evidence="11" key="1">
    <citation type="submission" date="2024-06" db="EMBL/GenBank/DDBJ databases">
        <title>Caulobacter inopinatus, sp. nov.</title>
        <authorList>
            <person name="Donachie S.P."/>
        </authorList>
    </citation>
    <scope>NUCLEOTIDE SEQUENCE</scope>
    <source>
        <strain evidence="11">73W</strain>
    </source>
</reference>
<evidence type="ECO:0000256" key="9">
    <source>
        <dbReference type="PIRSR" id="PIRSR004682-3"/>
    </source>
</evidence>
<feature type="binding site" evidence="10">
    <location>
        <position position="137"/>
    </location>
    <ligand>
        <name>Mg(2+)</name>
        <dbReference type="ChEBI" id="CHEBI:18420"/>
    </ligand>
</feature>
<dbReference type="GO" id="GO:0016791">
    <property type="term" value="F:phosphatase activity"/>
    <property type="evidence" value="ECO:0007669"/>
    <property type="project" value="InterPro"/>
</dbReference>
<evidence type="ECO:0000313" key="11">
    <source>
        <dbReference type="EMBL" id="XDO95460.1"/>
    </source>
</evidence>
<evidence type="ECO:0000256" key="2">
    <source>
        <dbReference type="ARBA" id="ARBA00022490"/>
    </source>
</evidence>
<gene>
    <name evidence="11" type="ORF">ABOZ73_11610</name>
</gene>
<dbReference type="EC" id="3.1.3.-" evidence="7"/>
<evidence type="ECO:0000256" key="10">
    <source>
        <dbReference type="PIRSR" id="PIRSR004682-4"/>
    </source>
</evidence>
<feature type="active site" description="Nucleophile" evidence="8">
    <location>
        <position position="11"/>
    </location>
</feature>
<feature type="binding site" evidence="10">
    <location>
        <position position="11"/>
    </location>
    <ligand>
        <name>Mg(2+)</name>
        <dbReference type="ChEBI" id="CHEBI:18420"/>
    </ligand>
</feature>
<comment type="cofactor">
    <cofactor evidence="10">
        <name>Zn(2+)</name>
        <dbReference type="ChEBI" id="CHEBI:29105"/>
    </cofactor>
</comment>
<dbReference type="NCBIfam" id="TIGR01656">
    <property type="entry name" value="Histidinol-ppas"/>
    <property type="match status" value="1"/>
</dbReference>
<dbReference type="InterPro" id="IPR004446">
    <property type="entry name" value="Heptose_bisP_phosphatase"/>
</dbReference>
<evidence type="ECO:0000256" key="3">
    <source>
        <dbReference type="ARBA" id="ARBA00022723"/>
    </source>
</evidence>
<dbReference type="PIRSF" id="PIRSF004682">
    <property type="entry name" value="GmhB"/>
    <property type="match status" value="1"/>
</dbReference>
<sequence>MKTTLKAVLFDRDGVLNLDEGYTHKPEDLVWTPGARAAILRLNEAGLKVIVVTNQSGVARGLYDLAAVDLFHEEMQRQLADDGGRIDAFYACPYHKDARIEAWRHDDHPDRKPNPGMLLAALRDFGLTADEALMIGDRGSDMEAARRAGMPGHLYEGGDLDALVARVIA</sequence>
<keyword evidence="4 7" id="KW-0378">Hydrolase</keyword>
<evidence type="ECO:0000256" key="4">
    <source>
        <dbReference type="ARBA" id="ARBA00022801"/>
    </source>
</evidence>
<keyword evidence="2 7" id="KW-0963">Cytoplasm</keyword>
<accession>A0AB39KPF1</accession>
<keyword evidence="5 7" id="KW-0119">Carbohydrate metabolism</keyword>
<dbReference type="EMBL" id="CP158375">
    <property type="protein sequence ID" value="XDO95460.1"/>
    <property type="molecule type" value="Genomic_DNA"/>
</dbReference>
<comment type="cofactor">
    <cofactor evidence="10">
        <name>Mg(2+)</name>
        <dbReference type="ChEBI" id="CHEBI:18420"/>
    </cofactor>
</comment>
<comment type="similarity">
    <text evidence="7">Belongs to the gmhB family.</text>
</comment>
<dbReference type="InterPro" id="IPR006549">
    <property type="entry name" value="HAD-SF_hydro_IIIA"/>
</dbReference>
<dbReference type="InterPro" id="IPR023214">
    <property type="entry name" value="HAD_sf"/>
</dbReference>
<dbReference type="RefSeq" id="WP_369058309.1">
    <property type="nucleotide sequence ID" value="NZ_CP158375.1"/>
</dbReference>
<evidence type="ECO:0000256" key="7">
    <source>
        <dbReference type="PIRNR" id="PIRNR004682"/>
    </source>
</evidence>
<dbReference type="GO" id="GO:0046872">
    <property type="term" value="F:metal ion binding"/>
    <property type="evidence" value="ECO:0007669"/>
    <property type="project" value="UniProtKB-KW"/>
</dbReference>
<feature type="binding site" evidence="10">
    <location>
        <position position="92"/>
    </location>
    <ligand>
        <name>Zn(2+)</name>
        <dbReference type="ChEBI" id="CHEBI:29105"/>
    </ligand>
</feature>
<dbReference type="GO" id="GO:0005737">
    <property type="term" value="C:cytoplasm"/>
    <property type="evidence" value="ECO:0007669"/>
    <property type="project" value="UniProtKB-SubCell"/>
</dbReference>
<dbReference type="InterPro" id="IPR036412">
    <property type="entry name" value="HAD-like_sf"/>
</dbReference>
<organism evidence="11">
    <name type="scientific">Caulobacter sp. 73W</name>
    <dbReference type="NCBI Taxonomy" id="3161137"/>
    <lineage>
        <taxon>Bacteria</taxon>
        <taxon>Pseudomonadati</taxon>
        <taxon>Pseudomonadota</taxon>
        <taxon>Alphaproteobacteria</taxon>
        <taxon>Caulobacterales</taxon>
        <taxon>Caulobacteraceae</taxon>
        <taxon>Caulobacter</taxon>
    </lineage>
</organism>
<dbReference type="PANTHER" id="PTHR42891:SF1">
    <property type="entry name" value="D-GLYCERO-BETA-D-MANNO-HEPTOSE-1,7-BISPHOSPHATE 7-PHOSPHATASE"/>
    <property type="match status" value="1"/>
</dbReference>
<dbReference type="Pfam" id="PF13242">
    <property type="entry name" value="Hydrolase_like"/>
    <property type="match status" value="1"/>
</dbReference>
<keyword evidence="3 10" id="KW-0479">Metal-binding</keyword>
<dbReference type="InterPro" id="IPR006543">
    <property type="entry name" value="Histidinol-phos"/>
</dbReference>
<evidence type="ECO:0000256" key="6">
    <source>
        <dbReference type="ARBA" id="ARBA00031828"/>
    </source>
</evidence>
<dbReference type="PANTHER" id="PTHR42891">
    <property type="entry name" value="D-GLYCERO-BETA-D-MANNO-HEPTOSE-1,7-BISPHOSPHATE 7-PHOSPHATASE"/>
    <property type="match status" value="1"/>
</dbReference>